<dbReference type="EMBL" id="PDXQ01000001">
    <property type="protein sequence ID" value="TRZ32819.1"/>
    <property type="molecule type" value="Genomic_DNA"/>
</dbReference>
<comment type="caution">
    <text evidence="3">The sequence shown here is derived from an EMBL/GenBank/DDBJ whole genome shotgun (WGS) entry which is preliminary data.</text>
</comment>
<evidence type="ECO:0000313" key="2">
    <source>
        <dbReference type="EMBL" id="MDT2402651.1"/>
    </source>
</evidence>
<dbReference type="Proteomes" id="UP000288388">
    <property type="component" value="Unassembled WGS sequence"/>
</dbReference>
<evidence type="ECO:0000256" key="1">
    <source>
        <dbReference type="SAM" id="Phobius"/>
    </source>
</evidence>
<evidence type="ECO:0000313" key="3">
    <source>
        <dbReference type="EMBL" id="RVU93414.1"/>
    </source>
</evidence>
<evidence type="ECO:0000313" key="4">
    <source>
        <dbReference type="EMBL" id="TRZ32819.1"/>
    </source>
</evidence>
<evidence type="ECO:0000313" key="5">
    <source>
        <dbReference type="Proteomes" id="UP000288388"/>
    </source>
</evidence>
<evidence type="ECO:0000313" key="6">
    <source>
        <dbReference type="Proteomes" id="UP000316316"/>
    </source>
</evidence>
<name>A0A437UIF3_ENTAV</name>
<accession>A0A437UIF3</accession>
<keyword evidence="1" id="KW-0812">Transmembrane</keyword>
<protein>
    <submittedName>
        <fullName evidence="3">Uncharacterized protein</fullName>
    </submittedName>
</protein>
<feature type="transmembrane region" description="Helical" evidence="1">
    <location>
        <begin position="23"/>
        <end position="40"/>
    </location>
</feature>
<dbReference type="Proteomes" id="UP000316316">
    <property type="component" value="Unassembled WGS sequence"/>
</dbReference>
<dbReference type="RefSeq" id="WP_016179653.1">
    <property type="nucleotide sequence ID" value="NZ_CAAKNX010000153.1"/>
</dbReference>
<dbReference type="EMBL" id="JARPWH010000028">
    <property type="protein sequence ID" value="MDT2402651.1"/>
    <property type="molecule type" value="Genomic_DNA"/>
</dbReference>
<reference evidence="4 6" key="1">
    <citation type="submission" date="2017-10" db="EMBL/GenBank/DDBJ databases">
        <title>FDA dAtabase for Regulatory Grade micrObial Sequences (FDA-ARGOS): Supporting development and validation of Infectious Disease Dx tests.</title>
        <authorList>
            <person name="Campos J."/>
            <person name="Goldberg B."/>
            <person name="Tallon L.J."/>
            <person name="Sadzewicz L."/>
            <person name="Sengamalay N."/>
            <person name="Ott S."/>
            <person name="Godinez A."/>
            <person name="Nagaraj S."/>
            <person name="Vyas G."/>
            <person name="Aluvathingal J."/>
            <person name="Nadendla S."/>
            <person name="Geyer C."/>
            <person name="Nandy P."/>
            <person name="Hobson J."/>
            <person name="Sichtig H."/>
        </authorList>
    </citation>
    <scope>NUCLEOTIDE SEQUENCE [LARGE SCALE GENOMIC DNA]</scope>
    <source>
        <strain evidence="4 6">FDAARGOS_185</strain>
    </source>
</reference>
<proteinExistence type="predicted"/>
<keyword evidence="1" id="KW-1133">Transmembrane helix</keyword>
<dbReference type="AlphaFoldDB" id="A0A437UIF3"/>
<dbReference type="EMBL" id="RYZS01000001">
    <property type="protein sequence ID" value="RVU93414.1"/>
    <property type="molecule type" value="Genomic_DNA"/>
</dbReference>
<sequence length="138" mass="15971">MSVSIIEEIKINLVNYLIRWKKQIASALAVLTVLLLFIIIQRATLNNSAWLQGNWTNQSVDYSFKAKNKGFTKWAIKRKGLFVLKHAWVTVNSNKKRIILTDDGNTVEYQVTKLDRNHLKLEIMKNGKSKNSLKLQKE</sequence>
<dbReference type="Proteomes" id="UP001260773">
    <property type="component" value="Unassembled WGS sequence"/>
</dbReference>
<keyword evidence="1" id="KW-0472">Membrane</keyword>
<reference evidence="2" key="3">
    <citation type="submission" date="2023-03" db="EMBL/GenBank/DDBJ databases">
        <authorList>
            <person name="Shen W."/>
            <person name="Cai J."/>
        </authorList>
    </citation>
    <scope>NUCLEOTIDE SEQUENCE</scope>
    <source>
        <strain evidence="2">P33-2</strain>
    </source>
</reference>
<gene>
    <name evidence="4" type="ORF">AUF17_01475</name>
    <name evidence="3" type="ORF">EK398_00265</name>
    <name evidence="2" type="ORF">P7D43_09725</name>
</gene>
<reference evidence="3 5" key="2">
    <citation type="submission" date="2018-12" db="EMBL/GenBank/DDBJ databases">
        <title>A novel vanA-carrying plasmid in a clinical isolate of Enterococcus avium.</title>
        <authorList>
            <person name="Bernasconi O.J."/>
            <person name="Luzzaro F."/>
            <person name="Endimiani A."/>
        </authorList>
    </citation>
    <scope>NUCLEOTIDE SEQUENCE [LARGE SCALE GENOMIC DNA]</scope>
    <source>
        <strain evidence="3 5">LC0559/18</strain>
    </source>
</reference>
<organism evidence="3 5">
    <name type="scientific">Enterococcus avium</name>
    <name type="common">Streptococcus avium</name>
    <dbReference type="NCBI Taxonomy" id="33945"/>
    <lineage>
        <taxon>Bacteria</taxon>
        <taxon>Bacillati</taxon>
        <taxon>Bacillota</taxon>
        <taxon>Bacilli</taxon>
        <taxon>Lactobacillales</taxon>
        <taxon>Enterococcaceae</taxon>
        <taxon>Enterococcus</taxon>
    </lineage>
</organism>